<dbReference type="GO" id="GO:0000428">
    <property type="term" value="C:DNA-directed RNA polymerase complex"/>
    <property type="evidence" value="ECO:0007669"/>
    <property type="project" value="UniProtKB-KW"/>
</dbReference>
<evidence type="ECO:0000259" key="8">
    <source>
        <dbReference type="PROSITE" id="PS51913"/>
    </source>
</evidence>
<feature type="region of interest" description="Disordered" evidence="7">
    <location>
        <begin position="91"/>
        <end position="160"/>
    </location>
</feature>
<organism evidence="9 10">
    <name type="scientific">Salibacterium qingdaonense</name>
    <dbReference type="NCBI Taxonomy" id="266892"/>
    <lineage>
        <taxon>Bacteria</taxon>
        <taxon>Bacillati</taxon>
        <taxon>Bacillota</taxon>
        <taxon>Bacilli</taxon>
        <taxon>Bacillales</taxon>
        <taxon>Bacillaceae</taxon>
    </lineage>
</organism>
<dbReference type="InterPro" id="IPR007759">
    <property type="entry name" value="Asxl_HARE-HTH"/>
</dbReference>
<dbReference type="PROSITE" id="PS51913">
    <property type="entry name" value="HTH_HARE"/>
    <property type="match status" value="1"/>
</dbReference>
<dbReference type="Gene3D" id="1.10.10.1250">
    <property type="entry name" value="RNA polymerase, subunit delta, N-terminal domain"/>
    <property type="match status" value="1"/>
</dbReference>
<evidence type="ECO:0000313" key="9">
    <source>
        <dbReference type="EMBL" id="SFL87795.1"/>
    </source>
</evidence>
<dbReference type="Proteomes" id="UP000199668">
    <property type="component" value="Unassembled WGS sequence"/>
</dbReference>
<evidence type="ECO:0000256" key="6">
    <source>
        <dbReference type="HAMAP-Rule" id="MF_00357"/>
    </source>
</evidence>
<evidence type="ECO:0000256" key="5">
    <source>
        <dbReference type="ARBA" id="ARBA00023163"/>
    </source>
</evidence>
<feature type="domain" description="HTH HARE-type" evidence="8">
    <location>
        <begin position="14"/>
        <end position="81"/>
    </location>
</feature>
<dbReference type="GO" id="GO:0006351">
    <property type="term" value="P:DNA-templated transcription"/>
    <property type="evidence" value="ECO:0007669"/>
    <property type="project" value="InterPro"/>
</dbReference>
<dbReference type="AlphaFoldDB" id="A0A1I4L9S9"/>
<keyword evidence="5 6" id="KW-0804">Transcription</keyword>
<dbReference type="NCBIfam" id="TIGR04567">
    <property type="entry name" value="RNAP_delt_lowGC"/>
    <property type="match status" value="1"/>
</dbReference>
<feature type="compositionally biased region" description="Basic and acidic residues" evidence="7">
    <location>
        <begin position="138"/>
        <end position="148"/>
    </location>
</feature>
<feature type="compositionally biased region" description="Acidic residues" evidence="7">
    <location>
        <begin position="149"/>
        <end position="160"/>
    </location>
</feature>
<accession>A0A1I4L9S9</accession>
<evidence type="ECO:0000256" key="4">
    <source>
        <dbReference type="ARBA" id="ARBA00022695"/>
    </source>
</evidence>
<evidence type="ECO:0000256" key="7">
    <source>
        <dbReference type="SAM" id="MobiDB-lite"/>
    </source>
</evidence>
<dbReference type="InterPro" id="IPR029757">
    <property type="entry name" value="RpoE"/>
</dbReference>
<dbReference type="GO" id="GO:0006355">
    <property type="term" value="P:regulation of DNA-templated transcription"/>
    <property type="evidence" value="ECO:0007669"/>
    <property type="project" value="UniProtKB-UniRule"/>
</dbReference>
<comment type="subunit">
    <text evidence="6">RNAP is composed of a core of 2 alpha, a beta and a beta' subunits. The core is associated with a delta subunit and one of several sigma factors.</text>
</comment>
<gene>
    <name evidence="6" type="primary">rpoE</name>
    <name evidence="9" type="ORF">SAMN04488054_10752</name>
</gene>
<evidence type="ECO:0000256" key="3">
    <source>
        <dbReference type="ARBA" id="ARBA00022679"/>
    </source>
</evidence>
<keyword evidence="4 6" id="KW-0548">Nucleotidyltransferase</keyword>
<keyword evidence="3 6" id="KW-0808">Transferase</keyword>
<dbReference type="STRING" id="266892.SAMN04488054_10752"/>
<dbReference type="RefSeq" id="WP_177195470.1">
    <property type="nucleotide sequence ID" value="NZ_FOTY01000007.1"/>
</dbReference>
<keyword evidence="2 6" id="KW-0240">DNA-directed RNA polymerase</keyword>
<proteinExistence type="inferred from homology"/>
<evidence type="ECO:0000313" key="10">
    <source>
        <dbReference type="Proteomes" id="UP000199668"/>
    </source>
</evidence>
<dbReference type="Pfam" id="PF05066">
    <property type="entry name" value="HARE-HTH"/>
    <property type="match status" value="1"/>
</dbReference>
<feature type="compositionally biased region" description="Acidic residues" evidence="7">
    <location>
        <begin position="106"/>
        <end position="137"/>
    </location>
</feature>
<comment type="function">
    <text evidence="6">Participates in both the initiation and recycling phases of transcription. In the presence of the delta subunit, RNAP displays an increased specificity of transcription, a decreased affinity for nucleic acids, and an increased efficiency of RNA synthesis because of enhanced recycling.</text>
</comment>
<sequence length="160" mass="18843">MSISDYNEEEVEEMSAIELAHILLEDEKKPYEYGSLMNRIAELKDLSSEETKNRQTKLFTSMNLDGRFVHLGENHWGLRGWYPLDQSDEDLSTTVKMEDTKKNQEPADEFEEDFDDNFEDIEDELDELSQEENAEDEEKTKPLDGFEREEPEEPEDDDSY</sequence>
<protein>
    <recommendedName>
        <fullName evidence="6">Probable DNA-directed RNA polymerase subunit delta</fullName>
    </recommendedName>
    <alternativeName>
        <fullName evidence="6">RNAP delta factor</fullName>
    </alternativeName>
</protein>
<feature type="compositionally biased region" description="Basic and acidic residues" evidence="7">
    <location>
        <begin position="96"/>
        <end position="105"/>
    </location>
</feature>
<evidence type="ECO:0000256" key="2">
    <source>
        <dbReference type="ARBA" id="ARBA00022478"/>
    </source>
</evidence>
<evidence type="ECO:0000256" key="1">
    <source>
        <dbReference type="ARBA" id="ARBA00009828"/>
    </source>
</evidence>
<comment type="similarity">
    <text evidence="1 6">Belongs to the RpoE family.</text>
</comment>
<dbReference type="EMBL" id="FOTY01000007">
    <property type="protein sequence ID" value="SFL87795.1"/>
    <property type="molecule type" value="Genomic_DNA"/>
</dbReference>
<dbReference type="InterPro" id="IPR038087">
    <property type="entry name" value="RNAP_delta_N_dom_sf"/>
</dbReference>
<name>A0A1I4L9S9_9BACI</name>
<reference evidence="9 10" key="1">
    <citation type="submission" date="2016-10" db="EMBL/GenBank/DDBJ databases">
        <authorList>
            <person name="de Groot N.N."/>
        </authorList>
    </citation>
    <scope>NUCLEOTIDE SEQUENCE [LARGE SCALE GENOMIC DNA]</scope>
    <source>
        <strain evidence="9 10">CGMCC 1.6134</strain>
    </source>
</reference>
<keyword evidence="10" id="KW-1185">Reference proteome</keyword>
<dbReference type="GO" id="GO:0003899">
    <property type="term" value="F:DNA-directed RNA polymerase activity"/>
    <property type="evidence" value="ECO:0007669"/>
    <property type="project" value="UniProtKB-UniRule"/>
</dbReference>
<dbReference type="HAMAP" id="MF_00357">
    <property type="entry name" value="RNApol_bact_RpoE"/>
    <property type="match status" value="1"/>
</dbReference>